<feature type="region of interest" description="Disordered" evidence="1">
    <location>
        <begin position="282"/>
        <end position="321"/>
    </location>
</feature>
<protein>
    <submittedName>
        <fullName evidence="2">Uncharacterized protein</fullName>
    </submittedName>
</protein>
<accession>A0A518EW17</accession>
<gene>
    <name evidence="2" type="ORF">Poly30_38170</name>
</gene>
<evidence type="ECO:0000313" key="2">
    <source>
        <dbReference type="EMBL" id="QDV08280.1"/>
    </source>
</evidence>
<reference evidence="2 3" key="1">
    <citation type="submission" date="2019-02" db="EMBL/GenBank/DDBJ databases">
        <title>Deep-cultivation of Planctomycetes and their phenomic and genomic characterization uncovers novel biology.</title>
        <authorList>
            <person name="Wiegand S."/>
            <person name="Jogler M."/>
            <person name="Boedeker C."/>
            <person name="Pinto D."/>
            <person name="Vollmers J."/>
            <person name="Rivas-Marin E."/>
            <person name="Kohn T."/>
            <person name="Peeters S.H."/>
            <person name="Heuer A."/>
            <person name="Rast P."/>
            <person name="Oberbeckmann S."/>
            <person name="Bunk B."/>
            <person name="Jeske O."/>
            <person name="Meyerdierks A."/>
            <person name="Storesund J.E."/>
            <person name="Kallscheuer N."/>
            <person name="Luecker S."/>
            <person name="Lage O.M."/>
            <person name="Pohl T."/>
            <person name="Merkel B.J."/>
            <person name="Hornburger P."/>
            <person name="Mueller R.-W."/>
            <person name="Bruemmer F."/>
            <person name="Labrenz M."/>
            <person name="Spormann A.M."/>
            <person name="Op den Camp H."/>
            <person name="Overmann J."/>
            <person name="Amann R."/>
            <person name="Jetten M.S.M."/>
            <person name="Mascher T."/>
            <person name="Medema M.H."/>
            <person name="Devos D.P."/>
            <person name="Kaster A.-K."/>
            <person name="Ovreas L."/>
            <person name="Rohde M."/>
            <person name="Galperin M.Y."/>
            <person name="Jogler C."/>
        </authorList>
    </citation>
    <scope>NUCLEOTIDE SEQUENCE [LARGE SCALE GENOMIC DNA]</scope>
    <source>
        <strain evidence="2 3">Poly30</strain>
    </source>
</reference>
<proteinExistence type="predicted"/>
<evidence type="ECO:0000256" key="1">
    <source>
        <dbReference type="SAM" id="MobiDB-lite"/>
    </source>
</evidence>
<name>A0A518EW17_9BACT</name>
<dbReference type="RefSeq" id="WP_145200646.1">
    <property type="nucleotide sequence ID" value="NZ_CP036434.1"/>
</dbReference>
<organism evidence="2 3">
    <name type="scientific">Saltatorellus ferox</name>
    <dbReference type="NCBI Taxonomy" id="2528018"/>
    <lineage>
        <taxon>Bacteria</taxon>
        <taxon>Pseudomonadati</taxon>
        <taxon>Planctomycetota</taxon>
        <taxon>Planctomycetia</taxon>
        <taxon>Planctomycetia incertae sedis</taxon>
        <taxon>Saltatorellus</taxon>
    </lineage>
</organism>
<keyword evidence="3" id="KW-1185">Reference proteome</keyword>
<dbReference type="OrthoDB" id="229996at2"/>
<dbReference type="Proteomes" id="UP000320390">
    <property type="component" value="Chromosome"/>
</dbReference>
<dbReference type="SUPFAM" id="SSF101898">
    <property type="entry name" value="NHL repeat"/>
    <property type="match status" value="1"/>
</dbReference>
<dbReference type="AlphaFoldDB" id="A0A518EW17"/>
<evidence type="ECO:0000313" key="3">
    <source>
        <dbReference type="Proteomes" id="UP000320390"/>
    </source>
</evidence>
<dbReference type="EMBL" id="CP036434">
    <property type="protein sequence ID" value="QDV08280.1"/>
    <property type="molecule type" value="Genomic_DNA"/>
</dbReference>
<sequence>MHTRFARVRSCTLTLLQGKRRLTEGFLALATATAGAAQCGYTEILPQPGFEDSAARAISSDGATVVGASFGPSGARAFRWTEATGLQPLQASGSSEALGVSADGTVVAGYWSNGLMGRAFHWTAATGAVDLVTPGATFADARAVSDDGTVLVGRMRIGGQDRAFRWTAAGGALDISENGVIVGYRTIDPLNGSSRAFVWRSSTIGTTYCDTAVANGTGCIGRLDVNGKASVAANALRLDASSLPANVFGFFLAARATGSTPAAGGGAGPPARRVAVGRGLTYRHATPSGPGNEPVALSSAATSGARRGTGPARSRRSTVRS</sequence>